<dbReference type="PANTHER" id="PTHR37293">
    <property type="entry name" value="PHAGE REPLICATION PROTEIN-RELATED"/>
    <property type="match status" value="1"/>
</dbReference>
<comment type="caution">
    <text evidence="4">The sequence shown here is derived from an EMBL/GenBank/DDBJ whole genome shotgun (WGS) entry which is preliminary data.</text>
</comment>
<evidence type="ECO:0000256" key="1">
    <source>
        <dbReference type="ARBA" id="ARBA00093462"/>
    </source>
</evidence>
<dbReference type="Gene3D" id="1.10.10.630">
    <property type="entry name" value="DnaD domain-like"/>
    <property type="match status" value="1"/>
</dbReference>
<feature type="compositionally biased region" description="Low complexity" evidence="2">
    <location>
        <begin position="152"/>
        <end position="175"/>
    </location>
</feature>
<dbReference type="SUPFAM" id="SSF158499">
    <property type="entry name" value="DnaD domain-like"/>
    <property type="match status" value="1"/>
</dbReference>
<dbReference type="RefSeq" id="WP_311924563.1">
    <property type="nucleotide sequence ID" value="NZ_JARPYS010000015.1"/>
</dbReference>
<evidence type="ECO:0000259" key="3">
    <source>
        <dbReference type="Pfam" id="PF07261"/>
    </source>
</evidence>
<feature type="region of interest" description="Disordered" evidence="2">
    <location>
        <begin position="255"/>
        <end position="286"/>
    </location>
</feature>
<reference evidence="4" key="1">
    <citation type="submission" date="2023-03" db="EMBL/GenBank/DDBJ databases">
        <authorList>
            <person name="Shen W."/>
            <person name="Cai J."/>
        </authorList>
    </citation>
    <scope>NUCLEOTIDE SEQUENCE</scope>
    <source>
        <strain evidence="4">P55-2</strain>
    </source>
</reference>
<dbReference type="EMBL" id="JARPYT010000002">
    <property type="protein sequence ID" value="MDT2636220.1"/>
    <property type="molecule type" value="Genomic_DNA"/>
</dbReference>
<feature type="region of interest" description="Disordered" evidence="2">
    <location>
        <begin position="150"/>
        <end position="175"/>
    </location>
</feature>
<dbReference type="Pfam" id="PF07261">
    <property type="entry name" value="DnaB_2"/>
    <property type="match status" value="1"/>
</dbReference>
<name>A0AAW8TJA6_9ENTE</name>
<evidence type="ECO:0000256" key="2">
    <source>
        <dbReference type="SAM" id="MobiDB-lite"/>
    </source>
</evidence>
<dbReference type="PANTHER" id="PTHR37293:SF5">
    <property type="entry name" value="DNA REPLICATION PROTEIN"/>
    <property type="match status" value="1"/>
</dbReference>
<dbReference type="InterPro" id="IPR034829">
    <property type="entry name" value="DnaD-like_sf"/>
</dbReference>
<dbReference type="AlphaFoldDB" id="A0AAW8TJA6"/>
<evidence type="ECO:0000313" key="4">
    <source>
        <dbReference type="EMBL" id="MDT2636220.1"/>
    </source>
</evidence>
<sequence>MAIYRQIHTTVWKDDWIGELSIKEKLFWMYLTTNDRTTQCGVYVFSWRYAPFETGLSNEDIKKIITKFQDDGKIKFNESNNEIMITNWLKYNSARSPKVAAVIDKELKGIKTPEFESEVIMRSKDFEYPIKTEKSKFDTVSIPYRYPMDTISQPASSSETATESEPSAATAQETAVPATNPVRLYQEMFGVINPVIVQDINHWVNDLGSELVCEAMKRANFDQKGYRYAAGIMKNWAAKNINTIDQVKADDVSFENKGRKKSKGRVESLPEHIKQPPKEVPLTPEKEAEINRKLQEYLSKE</sequence>
<protein>
    <submittedName>
        <fullName evidence="4">DnaD domain protein</fullName>
    </submittedName>
</protein>
<feature type="domain" description="DnaB/C C-terminal" evidence="3">
    <location>
        <begin position="183"/>
        <end position="250"/>
    </location>
</feature>
<comment type="similarity">
    <text evidence="1">Belongs to the DnaB/DnaD family.</text>
</comment>
<evidence type="ECO:0000313" key="5">
    <source>
        <dbReference type="Proteomes" id="UP001245561"/>
    </source>
</evidence>
<proteinExistence type="inferred from homology"/>
<organism evidence="4 5">
    <name type="scientific">Enterococcus dongliensis</name>
    <dbReference type="NCBI Taxonomy" id="2559925"/>
    <lineage>
        <taxon>Bacteria</taxon>
        <taxon>Bacillati</taxon>
        <taxon>Bacillota</taxon>
        <taxon>Bacilli</taxon>
        <taxon>Lactobacillales</taxon>
        <taxon>Enterococcaceae</taxon>
        <taxon>Enterococcus</taxon>
    </lineage>
</organism>
<dbReference type="InterPro" id="IPR006343">
    <property type="entry name" value="DnaB/C_C"/>
</dbReference>
<dbReference type="Proteomes" id="UP001245561">
    <property type="component" value="Unassembled WGS sequence"/>
</dbReference>
<feature type="compositionally biased region" description="Basic and acidic residues" evidence="2">
    <location>
        <begin position="264"/>
        <end position="277"/>
    </location>
</feature>
<dbReference type="InterPro" id="IPR053162">
    <property type="entry name" value="DnaD"/>
</dbReference>
<accession>A0AAW8TJA6</accession>
<dbReference type="NCBIfam" id="TIGR01446">
    <property type="entry name" value="DnaD_dom"/>
    <property type="match status" value="1"/>
</dbReference>
<gene>
    <name evidence="4" type="ORF">P7D36_01665</name>
</gene>